<feature type="compositionally biased region" description="Low complexity" evidence="2">
    <location>
        <begin position="959"/>
        <end position="976"/>
    </location>
</feature>
<feature type="compositionally biased region" description="Acidic residues" evidence="2">
    <location>
        <begin position="1026"/>
        <end position="1036"/>
    </location>
</feature>
<dbReference type="GO" id="GO:0016787">
    <property type="term" value="F:hydrolase activity"/>
    <property type="evidence" value="ECO:0007669"/>
    <property type="project" value="InterPro"/>
</dbReference>
<dbReference type="Pfam" id="PF02872">
    <property type="entry name" value="5_nucleotid_C"/>
    <property type="match status" value="1"/>
</dbReference>
<dbReference type="PANTHER" id="PTHR11575:SF48">
    <property type="entry name" value="5'-NUCLEOTIDASE"/>
    <property type="match status" value="1"/>
</dbReference>
<dbReference type="Gene3D" id="3.90.780.10">
    <property type="entry name" value="5'-Nucleotidase, C-terminal domain"/>
    <property type="match status" value="1"/>
</dbReference>
<reference evidence="4" key="1">
    <citation type="submission" date="2020-11" db="EMBL/GenBank/DDBJ databases">
        <authorList>
            <person name="Tran Van P."/>
        </authorList>
    </citation>
    <scope>NUCLEOTIDE SEQUENCE</scope>
</reference>
<dbReference type="SUPFAM" id="SSF56300">
    <property type="entry name" value="Metallo-dependent phosphatases"/>
    <property type="match status" value="1"/>
</dbReference>
<sequence length="1045" mass="117996">MGFDLTLWQVLRHKLLLGQNGQTWLRVQQSTCPEKCLRVYVVWWDGLNRLLSSLIRMLHSLQGSNGLRQQSCNRLDHRCQGDQGSNPGQGTDKIYTRPTAYRLKWLHSLGELESFNTDLFQNTNKISRIHMCHTDTVSTVVRMLMSDDTHASLEVRQAGRRTLNTLSGSAMGVSTVTILHYNDVYNVEPRVVEPVGGAARFCAAIKTFSHLNPLVLFSGDIFSPSMHFGLEVLSEWVSQTKFPWLMSNVIDQETGRPLGDGRITHVVDWSGKRIGLIGLVEQEWLDTLATINPDEVTFLDYIEVGRKLGAQLKEEGCDYVIALTHMRTPNDIKLAENVNEIDLILGGHDHVYEIKQVHGKYIIKSGTDFRQFSKVTLSFDKMTVDVSVEEINVTSSMEEDSTLKLMLEQFTEGKMVEVIQVCARQVGSPAEETNKLSEYLERQMENYWQLVMEDLNAIVGKERRFEEVLGKKGWRERITKKSTNKASRKGNTITSIKVSRPTEGTGERNILASMQNREHDNLVNLSSLIEGKMDDVLGSFTVPLDGRFESVRRGETNLGNWVCDVVLACTGADLVIMNSGTFRSDTVHSAGPFTLRDLVTVIPMMDPLVVLSVTGQDILNALENGVSQYPKLEGRFPQVAGISFAFDPHKPKGKRVDPNFVRIGDEYLVTEQRYRLATKTYLHSGCDGYTMLKDAKVLVSVFQQMLNQVGTHLGESAVSTLGRDSNPDVLVTARRQIRFNDIDHVLTVAGALLLLGYHRWYGLQTLITCVRLKWCLYCHKIQTAPRILVLVRLFCFSESSSVNSLLVFIPHDTLLRRGDWEGHQLLRGYFEVLYLIRYQVTLTCGKSIPQLYSLFSTEEGAPNHLKGCELYNNRATPMLDAHVDEEECPELGLAVQNHFKAIDMRLGKTRRHSKHRQSLVTLSRRHSLIKMLDTSTDLDGPPPLRRSNTMEVGGTGMRHSPPQTHPSHSPHSAQPQRGGRLMRRASLDDLEQESCQLSPKLEGRIVILTDEKREELLLERQRLEEDSVIQEVDDECSPQGSIDQS</sequence>
<comment type="similarity">
    <text evidence="1">Belongs to the 5'-nucleotidase family.</text>
</comment>
<evidence type="ECO:0000256" key="2">
    <source>
        <dbReference type="SAM" id="MobiDB-lite"/>
    </source>
</evidence>
<accession>A0A7R9G0I5</accession>
<organism evidence="4">
    <name type="scientific">Timema shepardi</name>
    <name type="common">Walking stick</name>
    <dbReference type="NCBI Taxonomy" id="629360"/>
    <lineage>
        <taxon>Eukaryota</taxon>
        <taxon>Metazoa</taxon>
        <taxon>Ecdysozoa</taxon>
        <taxon>Arthropoda</taxon>
        <taxon>Hexapoda</taxon>
        <taxon>Insecta</taxon>
        <taxon>Pterygota</taxon>
        <taxon>Neoptera</taxon>
        <taxon>Polyneoptera</taxon>
        <taxon>Phasmatodea</taxon>
        <taxon>Timematodea</taxon>
        <taxon>Timematoidea</taxon>
        <taxon>Timematidae</taxon>
        <taxon>Timema</taxon>
    </lineage>
</organism>
<feature type="region of interest" description="Disordered" evidence="2">
    <location>
        <begin position="933"/>
        <end position="979"/>
    </location>
</feature>
<dbReference type="GO" id="GO:0009166">
    <property type="term" value="P:nucleotide catabolic process"/>
    <property type="evidence" value="ECO:0007669"/>
    <property type="project" value="InterPro"/>
</dbReference>
<protein>
    <recommendedName>
        <fullName evidence="3">5'-Nucleotidase C-terminal domain-containing protein</fullName>
    </recommendedName>
</protein>
<dbReference type="InterPro" id="IPR036907">
    <property type="entry name" value="5'-Nucleotdase_C_sf"/>
</dbReference>
<dbReference type="EMBL" id="OC002782">
    <property type="protein sequence ID" value="CAD7262383.1"/>
    <property type="molecule type" value="Genomic_DNA"/>
</dbReference>
<dbReference type="InterPro" id="IPR008334">
    <property type="entry name" value="5'-Nucleotdase_C"/>
</dbReference>
<dbReference type="InterPro" id="IPR006179">
    <property type="entry name" value="5_nucleotidase/apyrase"/>
</dbReference>
<feature type="region of interest" description="Disordered" evidence="2">
    <location>
        <begin position="1024"/>
        <end position="1045"/>
    </location>
</feature>
<evidence type="ECO:0000256" key="1">
    <source>
        <dbReference type="ARBA" id="ARBA00006654"/>
    </source>
</evidence>
<dbReference type="InterPro" id="IPR029052">
    <property type="entry name" value="Metallo-depent_PP-like"/>
</dbReference>
<gene>
    <name evidence="4" type="ORF">TSIB3V08_LOCUS6491</name>
</gene>
<name>A0A7R9G0I5_TIMSH</name>
<evidence type="ECO:0000313" key="4">
    <source>
        <dbReference type="EMBL" id="CAD7262383.1"/>
    </source>
</evidence>
<dbReference type="Gene3D" id="3.60.21.10">
    <property type="match status" value="2"/>
</dbReference>
<proteinExistence type="inferred from homology"/>
<dbReference type="SUPFAM" id="SSF55816">
    <property type="entry name" value="5'-nucleotidase (syn. UDP-sugar hydrolase), C-terminal domain"/>
    <property type="match status" value="1"/>
</dbReference>
<evidence type="ECO:0000259" key="3">
    <source>
        <dbReference type="Pfam" id="PF02872"/>
    </source>
</evidence>
<feature type="domain" description="5'-Nucleotidase C-terminal" evidence="3">
    <location>
        <begin position="537"/>
        <end position="694"/>
    </location>
</feature>
<dbReference type="AlphaFoldDB" id="A0A7R9G0I5"/>
<dbReference type="PANTHER" id="PTHR11575">
    <property type="entry name" value="5'-NUCLEOTIDASE-RELATED"/>
    <property type="match status" value="1"/>
</dbReference>